<name>A0ABQ5DHE9_9ASTR</name>
<protein>
    <submittedName>
        <fullName evidence="1">Uncharacterized protein</fullName>
    </submittedName>
</protein>
<reference evidence="1" key="1">
    <citation type="journal article" date="2022" name="Int. J. Mol. Sci.">
        <title>Draft Genome of Tanacetum Coccineum: Genomic Comparison of Closely Related Tanacetum-Family Plants.</title>
        <authorList>
            <person name="Yamashiro T."/>
            <person name="Shiraishi A."/>
            <person name="Nakayama K."/>
            <person name="Satake H."/>
        </authorList>
    </citation>
    <scope>NUCLEOTIDE SEQUENCE</scope>
</reference>
<gene>
    <name evidence="1" type="ORF">Tco_0937637</name>
</gene>
<evidence type="ECO:0000313" key="1">
    <source>
        <dbReference type="EMBL" id="GJT37772.1"/>
    </source>
</evidence>
<dbReference type="Proteomes" id="UP001151760">
    <property type="component" value="Unassembled WGS sequence"/>
</dbReference>
<accession>A0ABQ5DHE9</accession>
<reference evidence="1" key="2">
    <citation type="submission" date="2022-01" db="EMBL/GenBank/DDBJ databases">
        <authorList>
            <person name="Yamashiro T."/>
            <person name="Shiraishi A."/>
            <person name="Satake H."/>
            <person name="Nakayama K."/>
        </authorList>
    </citation>
    <scope>NUCLEOTIDE SEQUENCE</scope>
</reference>
<comment type="caution">
    <text evidence="1">The sequence shown here is derived from an EMBL/GenBank/DDBJ whole genome shotgun (WGS) entry which is preliminary data.</text>
</comment>
<evidence type="ECO:0000313" key="2">
    <source>
        <dbReference type="Proteomes" id="UP001151760"/>
    </source>
</evidence>
<organism evidence="1 2">
    <name type="scientific">Tanacetum coccineum</name>
    <dbReference type="NCBI Taxonomy" id="301880"/>
    <lineage>
        <taxon>Eukaryota</taxon>
        <taxon>Viridiplantae</taxon>
        <taxon>Streptophyta</taxon>
        <taxon>Embryophyta</taxon>
        <taxon>Tracheophyta</taxon>
        <taxon>Spermatophyta</taxon>
        <taxon>Magnoliopsida</taxon>
        <taxon>eudicotyledons</taxon>
        <taxon>Gunneridae</taxon>
        <taxon>Pentapetalae</taxon>
        <taxon>asterids</taxon>
        <taxon>campanulids</taxon>
        <taxon>Asterales</taxon>
        <taxon>Asteraceae</taxon>
        <taxon>Asteroideae</taxon>
        <taxon>Anthemideae</taxon>
        <taxon>Anthemidinae</taxon>
        <taxon>Tanacetum</taxon>
    </lineage>
</organism>
<keyword evidence="2" id="KW-1185">Reference proteome</keyword>
<proteinExistence type="predicted"/>
<dbReference type="EMBL" id="BQNB010015251">
    <property type="protein sequence ID" value="GJT37772.1"/>
    <property type="molecule type" value="Genomic_DNA"/>
</dbReference>
<sequence length="129" mass="14751">MTLLLCSVTVPPSTGNFNILCAVDGTARIFLMPLKCRLHIIALCWDGDLITMKFIHADGAMFIQDFRGCSAVNIYPMHKMSAHFGLDDHWTLRTVFFPQRWKGHCRFRREALGNPGLGHSFPWLDHQYS</sequence>